<name>A0A061BDH5_RHOTO</name>
<organism evidence="4">
    <name type="scientific">Rhodotorula toruloides</name>
    <name type="common">Yeast</name>
    <name type="synonym">Rhodosporidium toruloides</name>
    <dbReference type="NCBI Taxonomy" id="5286"/>
    <lineage>
        <taxon>Eukaryota</taxon>
        <taxon>Fungi</taxon>
        <taxon>Dikarya</taxon>
        <taxon>Basidiomycota</taxon>
        <taxon>Pucciniomycotina</taxon>
        <taxon>Microbotryomycetes</taxon>
        <taxon>Sporidiobolales</taxon>
        <taxon>Sporidiobolaceae</taxon>
        <taxon>Rhodotorula</taxon>
    </lineage>
</organism>
<dbReference type="PANTHER" id="PTHR45662:SF7">
    <property type="entry name" value="SACI DOMAIN PROTEIN (AFU_ORTHOLOGUE AFUA_1G15890)"/>
    <property type="match status" value="1"/>
</dbReference>
<dbReference type="PROSITE" id="PS51791">
    <property type="entry name" value="HSAC2"/>
    <property type="match status" value="1"/>
</dbReference>
<dbReference type="Pfam" id="PF02383">
    <property type="entry name" value="Syja_N"/>
    <property type="match status" value="1"/>
</dbReference>
<dbReference type="InterPro" id="IPR022158">
    <property type="entry name" value="Inositol_phosphatase"/>
</dbReference>
<dbReference type="GO" id="GO:0005783">
    <property type="term" value="C:endoplasmic reticulum"/>
    <property type="evidence" value="ECO:0007669"/>
    <property type="project" value="TreeGrafter"/>
</dbReference>
<feature type="region of interest" description="Disordered" evidence="1">
    <location>
        <begin position="843"/>
        <end position="870"/>
    </location>
</feature>
<dbReference type="PANTHER" id="PTHR45662">
    <property type="entry name" value="PHOSPHATIDYLINOSITIDE PHOSPHATASE SAC1"/>
    <property type="match status" value="1"/>
</dbReference>
<dbReference type="InterPro" id="IPR002013">
    <property type="entry name" value="SAC_dom"/>
</dbReference>
<dbReference type="GO" id="GO:0043812">
    <property type="term" value="F:phosphatidylinositol-4-phosphate phosphatase activity"/>
    <property type="evidence" value="ECO:0007669"/>
    <property type="project" value="TreeGrafter"/>
</dbReference>
<feature type="compositionally biased region" description="Low complexity" evidence="1">
    <location>
        <begin position="255"/>
        <end position="269"/>
    </location>
</feature>
<dbReference type="OrthoDB" id="405996at2759"/>
<gene>
    <name evidence="4" type="ORF">RHTO0S_15e04808g</name>
</gene>
<evidence type="ECO:0000259" key="3">
    <source>
        <dbReference type="PROSITE" id="PS51791"/>
    </source>
</evidence>
<reference evidence="4" key="1">
    <citation type="journal article" date="2014" name="Genome Announc.">
        <title>Draft genome sequence of Rhodosporidium toruloides CECT1137, an oleaginous yeast of biotechnological interest.</title>
        <authorList>
            <person name="Morin N."/>
            <person name="Calcas X."/>
            <person name="Devillers H."/>
            <person name="Durrens P."/>
            <person name="Sherman D.J."/>
            <person name="Nicaud J.-M."/>
            <person name="Neuveglise C."/>
        </authorList>
    </citation>
    <scope>NUCLEOTIDE SEQUENCE</scope>
    <source>
        <strain evidence="4">CECT1137</strain>
    </source>
</reference>
<evidence type="ECO:0000259" key="2">
    <source>
        <dbReference type="PROSITE" id="PS50275"/>
    </source>
</evidence>
<sequence>MANAAPGSWSRPNARTVPPAVSAPPLALLHRRLAIHPDPARGLVVRPYDASFRGLWEGQAVRIPYGSTKPEKTQWKEEQDVPGIEVDCVAGLLVGFQDSFLIVVTDSTVTATLPDLQNPHSRPKILSANSLLAIPLGSYDAARTVIMRHLSKQAARRKRSASVASTASATSLAMGGGATSAEEDTSEDESSADEADAAPIVLPQSGEKAKRPFWQRTFPRGFGKKAPPAPPAAAAAAETLAEKVDDPNTASPPNATDASDLPAVAAAATEPSSTGTGASTPPDDEEVRESQRELDEKLVAECLRVFTGLYFSFDTDITRGLQAKHERRNDGLKHLPLWRSADKRFWFNQHLVAPFVQAGLHSYIVVMMQGFAQHLSVALPLQPYRTLTSVDPSSPASVDLDLTLISRRSTERPGLRYQRRGIDSSGSVANFVETEFIVECVREGTRHVDSFVQVRGSIPLYWSQSPWALKPPPVLERTEEESRKAMRKHLEGLKAKYGRLVLVNLAETTGKEETVVNAYGEGVKSLGVDEEEMRYVSFDFHKETKGFNYARISNLIEDIKHDLEEMQTFWTTPEDVYSMQKGACRVNCIDSLDRTNVVESAIARWVLNQHLVHLGITSGEEKGMHDDLDFAFNALWADNGDAISREYAGTSALKGDFTRTGKRNWRGAMNDASNSVARLLQSTVTDFFKQAALDYMLGVNLNAFQEFAERLETSDPGEIIRLAQIRQEALETATREVMEEGEHRVAACTLLSPTEEDTVRPAKGGKYEEKVLILSDKAVYIVSYEFSLQKVTSFTRIPTGDILGLQAGVYIISSLDASARDPLENYGFIIRYRAKDATERVRTYSLRTSSPRKSPAKGTSSSASSRPLTPLKLPFPIGKTTPAAAAPATDPSEGETHFVAFKALRRDAVKVACEDGSSEIIDRRAGDDIEGKTAKDVVWSIVRCLKEECEKVGAVGEGDDWLVEKDIISLAESKAQTSIVDKLSHSLYKAIWA</sequence>
<evidence type="ECO:0000256" key="1">
    <source>
        <dbReference type="SAM" id="MobiDB-lite"/>
    </source>
</evidence>
<dbReference type="GO" id="GO:0046856">
    <property type="term" value="P:phosphatidylinositol dephosphorylation"/>
    <property type="evidence" value="ECO:0007669"/>
    <property type="project" value="TreeGrafter"/>
</dbReference>
<dbReference type="PROSITE" id="PS50275">
    <property type="entry name" value="SAC"/>
    <property type="match status" value="1"/>
</dbReference>
<dbReference type="Pfam" id="PF12456">
    <property type="entry name" value="hSac2"/>
    <property type="match status" value="1"/>
</dbReference>
<proteinExistence type="predicted"/>
<protein>
    <submittedName>
        <fullName evidence="4">RHTO0S15e04808g1_1</fullName>
    </submittedName>
</protein>
<accession>A0A061BDH5</accession>
<feature type="domain" description="SAC" evidence="2">
    <location>
        <begin position="300"/>
        <end position="649"/>
    </location>
</feature>
<evidence type="ECO:0000313" key="4">
    <source>
        <dbReference type="EMBL" id="CDR48001.1"/>
    </source>
</evidence>
<feature type="domain" description="HSac2" evidence="3">
    <location>
        <begin position="720"/>
        <end position="874"/>
    </location>
</feature>
<feature type="compositionally biased region" description="Polar residues" evidence="1">
    <location>
        <begin position="270"/>
        <end position="279"/>
    </location>
</feature>
<dbReference type="AlphaFoldDB" id="A0A061BDH5"/>
<dbReference type="InterPro" id="IPR034753">
    <property type="entry name" value="hSac2"/>
</dbReference>
<feature type="compositionally biased region" description="Acidic residues" evidence="1">
    <location>
        <begin position="181"/>
        <end position="196"/>
    </location>
</feature>
<feature type="compositionally biased region" description="Low complexity" evidence="1">
    <location>
        <begin position="161"/>
        <end position="173"/>
    </location>
</feature>
<dbReference type="EMBL" id="LK052950">
    <property type="protein sequence ID" value="CDR48001.1"/>
    <property type="molecule type" value="Genomic_DNA"/>
</dbReference>
<feature type="region of interest" description="Disordered" evidence="1">
    <location>
        <begin position="156"/>
        <end position="293"/>
    </location>
</feature>